<proteinExistence type="predicted"/>
<accession>A0A518EV49</accession>
<evidence type="ECO:0000313" key="3">
    <source>
        <dbReference type="Proteomes" id="UP000320390"/>
    </source>
</evidence>
<sequence>MTTTAQDIEQLNSFLRGEISAVETFDQAIESADDVAIIATLTGCRDDHAERVQLLRQEITGLGGQPSDGSGVWGAFAKAVEGGAKVFGTSAAVAALKQGEEHGLKDYERDLTDLGTAAREMVATRLLPAQLRTHDAISRLDEIV</sequence>
<dbReference type="InterPro" id="IPR012347">
    <property type="entry name" value="Ferritin-like"/>
</dbReference>
<dbReference type="AlphaFoldDB" id="A0A518EV49"/>
<dbReference type="CDD" id="cd00657">
    <property type="entry name" value="Ferritin_like"/>
    <property type="match status" value="1"/>
</dbReference>
<reference evidence="2 3" key="1">
    <citation type="submission" date="2019-02" db="EMBL/GenBank/DDBJ databases">
        <title>Deep-cultivation of Planctomycetes and their phenomic and genomic characterization uncovers novel biology.</title>
        <authorList>
            <person name="Wiegand S."/>
            <person name="Jogler M."/>
            <person name="Boedeker C."/>
            <person name="Pinto D."/>
            <person name="Vollmers J."/>
            <person name="Rivas-Marin E."/>
            <person name="Kohn T."/>
            <person name="Peeters S.H."/>
            <person name="Heuer A."/>
            <person name="Rast P."/>
            <person name="Oberbeckmann S."/>
            <person name="Bunk B."/>
            <person name="Jeske O."/>
            <person name="Meyerdierks A."/>
            <person name="Storesund J.E."/>
            <person name="Kallscheuer N."/>
            <person name="Luecker S."/>
            <person name="Lage O.M."/>
            <person name="Pohl T."/>
            <person name="Merkel B.J."/>
            <person name="Hornburger P."/>
            <person name="Mueller R.-W."/>
            <person name="Bruemmer F."/>
            <person name="Labrenz M."/>
            <person name="Spormann A.M."/>
            <person name="Op den Camp H."/>
            <person name="Overmann J."/>
            <person name="Amann R."/>
            <person name="Jetten M.S.M."/>
            <person name="Mascher T."/>
            <person name="Medema M.H."/>
            <person name="Devos D.P."/>
            <person name="Kaster A.-K."/>
            <person name="Ovreas L."/>
            <person name="Rohde M."/>
            <person name="Galperin M.Y."/>
            <person name="Jogler C."/>
        </authorList>
    </citation>
    <scope>NUCLEOTIDE SEQUENCE [LARGE SCALE GENOMIC DNA]</scope>
    <source>
        <strain evidence="2 3">Poly30</strain>
    </source>
</reference>
<dbReference type="Proteomes" id="UP000320390">
    <property type="component" value="Chromosome"/>
</dbReference>
<dbReference type="Gene3D" id="1.20.1260.10">
    <property type="match status" value="1"/>
</dbReference>
<name>A0A518EV49_9BACT</name>
<evidence type="ECO:0000313" key="2">
    <source>
        <dbReference type="EMBL" id="QDV07967.1"/>
    </source>
</evidence>
<dbReference type="Pfam" id="PF09537">
    <property type="entry name" value="DUF2383"/>
    <property type="match status" value="1"/>
</dbReference>
<organism evidence="2 3">
    <name type="scientific">Saltatorellus ferox</name>
    <dbReference type="NCBI Taxonomy" id="2528018"/>
    <lineage>
        <taxon>Bacteria</taxon>
        <taxon>Pseudomonadati</taxon>
        <taxon>Planctomycetota</taxon>
        <taxon>Planctomycetia</taxon>
        <taxon>Planctomycetia incertae sedis</taxon>
        <taxon>Saltatorellus</taxon>
    </lineage>
</organism>
<keyword evidence="3" id="KW-1185">Reference proteome</keyword>
<gene>
    <name evidence="2" type="ORF">Poly30_35030</name>
</gene>
<dbReference type="EMBL" id="CP036434">
    <property type="protein sequence ID" value="QDV07967.1"/>
    <property type="molecule type" value="Genomic_DNA"/>
</dbReference>
<protein>
    <recommendedName>
        <fullName evidence="1">DUF2383 domain-containing protein</fullName>
    </recommendedName>
</protein>
<evidence type="ECO:0000259" key="1">
    <source>
        <dbReference type="Pfam" id="PF09537"/>
    </source>
</evidence>
<dbReference type="InterPro" id="IPR019052">
    <property type="entry name" value="DUF2383"/>
</dbReference>
<dbReference type="RefSeq" id="WP_145199793.1">
    <property type="nucleotide sequence ID" value="NZ_CP036434.1"/>
</dbReference>
<feature type="domain" description="DUF2383" evidence="1">
    <location>
        <begin position="8"/>
        <end position="109"/>
    </location>
</feature>
<dbReference type="OrthoDB" id="281274at2"/>